<evidence type="ECO:0000313" key="2">
    <source>
        <dbReference type="Proteomes" id="UP000033140"/>
    </source>
</evidence>
<proteinExistence type="predicted"/>
<keyword evidence="2" id="KW-1185">Reference proteome</keyword>
<reference evidence="1 2" key="3">
    <citation type="journal article" date="2015" name="Genome Announc.">
        <title>Draft Genome Sequence of the Archiascomycetous Yeast Saitoella complicata.</title>
        <authorList>
            <person name="Yamauchi K."/>
            <person name="Kondo S."/>
            <person name="Hamamoto M."/>
            <person name="Takahashi Y."/>
            <person name="Ogura Y."/>
            <person name="Hayashi T."/>
            <person name="Nishida H."/>
        </authorList>
    </citation>
    <scope>NUCLEOTIDE SEQUENCE [LARGE SCALE GENOMIC DNA]</scope>
    <source>
        <strain evidence="1 2">NRRL Y-17804</strain>
    </source>
</reference>
<reference evidence="1 2" key="2">
    <citation type="journal article" date="2014" name="J. Gen. Appl. Microbiol.">
        <title>The early diverging ascomycetous budding yeast Saitoella complicata has three histone deacetylases belonging to the Clr6, Hos2, and Rpd3 lineages.</title>
        <authorList>
            <person name="Nishida H."/>
            <person name="Matsumoto T."/>
            <person name="Kondo S."/>
            <person name="Hamamoto M."/>
            <person name="Yoshikawa H."/>
        </authorList>
    </citation>
    <scope>NUCLEOTIDE SEQUENCE [LARGE SCALE GENOMIC DNA]</scope>
    <source>
        <strain evidence="1 2">NRRL Y-17804</strain>
    </source>
</reference>
<gene>
    <name evidence="1" type="ORF">G7K_1982-t1</name>
</gene>
<sequence>MNRGPLILTIDEAEYLLDQLPPPGPDMSPLEEKLREKLEQFLREWVCRLWNGWFVKLYPLSVIVVIKGRPTDEE</sequence>
<comment type="caution">
    <text evidence="1">The sequence shown here is derived from an EMBL/GenBank/DDBJ whole genome shotgun (WGS) entry which is preliminary data.</text>
</comment>
<accession>A0A0E9ND67</accession>
<organism evidence="1 2">
    <name type="scientific">Saitoella complicata (strain BCRC 22490 / CBS 7301 / JCM 7358 / NBRC 10748 / NRRL Y-17804)</name>
    <dbReference type="NCBI Taxonomy" id="698492"/>
    <lineage>
        <taxon>Eukaryota</taxon>
        <taxon>Fungi</taxon>
        <taxon>Dikarya</taxon>
        <taxon>Ascomycota</taxon>
        <taxon>Taphrinomycotina</taxon>
        <taxon>Taphrinomycotina incertae sedis</taxon>
        <taxon>Saitoella</taxon>
    </lineage>
</organism>
<reference evidence="1 2" key="1">
    <citation type="journal article" date="2011" name="J. Gen. Appl. Microbiol.">
        <title>Draft genome sequencing of the enigmatic yeast Saitoella complicata.</title>
        <authorList>
            <person name="Nishida H."/>
            <person name="Hamamoto M."/>
            <person name="Sugiyama J."/>
        </authorList>
    </citation>
    <scope>NUCLEOTIDE SEQUENCE [LARGE SCALE GENOMIC DNA]</scope>
    <source>
        <strain evidence="1 2">NRRL Y-17804</strain>
    </source>
</reference>
<protein>
    <submittedName>
        <fullName evidence="1">Uncharacterized protein</fullName>
    </submittedName>
</protein>
<dbReference type="Proteomes" id="UP000033140">
    <property type="component" value="Unassembled WGS sequence"/>
</dbReference>
<dbReference type="AlphaFoldDB" id="A0A0E9ND67"/>
<dbReference type="EMBL" id="BACD03000011">
    <property type="protein sequence ID" value="GAO47784.1"/>
    <property type="molecule type" value="Genomic_DNA"/>
</dbReference>
<evidence type="ECO:0000313" key="1">
    <source>
        <dbReference type="EMBL" id="GAO47784.1"/>
    </source>
</evidence>
<name>A0A0E9ND67_SAICN</name>